<dbReference type="InterPro" id="IPR052746">
    <property type="entry name" value="MlaB_ABC_Transporter"/>
</dbReference>
<dbReference type="PATRIC" id="fig|455.5.peg.1356"/>
<gene>
    <name evidence="2" type="ORF">Ljam_1284</name>
</gene>
<sequence>MEIKAFKPSSEMTFSTVQADRDRLVKYFRDARGKVIKFDLSEVTHCDSAGLALLIEAKRLSTQKNKICQIEGVPKAVHALAEFCGVEAILNKHELNAK</sequence>
<dbReference type="RefSeq" id="WP_058449303.1">
    <property type="nucleotide sequence ID" value="NZ_CAAAJF010000007.1"/>
</dbReference>
<dbReference type="EMBL" id="LNYG01000013">
    <property type="protein sequence ID" value="KTD07089.1"/>
    <property type="molecule type" value="Genomic_DNA"/>
</dbReference>
<dbReference type="CDD" id="cd07043">
    <property type="entry name" value="STAS_anti-anti-sigma_factors"/>
    <property type="match status" value="1"/>
</dbReference>
<evidence type="ECO:0000313" key="3">
    <source>
        <dbReference type="Proteomes" id="UP000054715"/>
    </source>
</evidence>
<accession>A0A0W0UGU6</accession>
<dbReference type="PROSITE" id="PS50801">
    <property type="entry name" value="STAS"/>
    <property type="match status" value="1"/>
</dbReference>
<dbReference type="InterPro" id="IPR058548">
    <property type="entry name" value="MlaB-like_STAS"/>
</dbReference>
<dbReference type="Gene3D" id="3.30.750.24">
    <property type="entry name" value="STAS domain"/>
    <property type="match status" value="1"/>
</dbReference>
<evidence type="ECO:0000259" key="1">
    <source>
        <dbReference type="PROSITE" id="PS50801"/>
    </source>
</evidence>
<protein>
    <submittedName>
        <fullName evidence="2">Putative anti-sigma-B factor antagonist (Anti-anti-sigma-B factor)</fullName>
    </submittedName>
</protein>
<organism evidence="2 3">
    <name type="scientific">Legionella jamestowniensis</name>
    <dbReference type="NCBI Taxonomy" id="455"/>
    <lineage>
        <taxon>Bacteria</taxon>
        <taxon>Pseudomonadati</taxon>
        <taxon>Pseudomonadota</taxon>
        <taxon>Gammaproteobacteria</taxon>
        <taxon>Legionellales</taxon>
        <taxon>Legionellaceae</taxon>
        <taxon>Legionella</taxon>
    </lineage>
</organism>
<dbReference type="STRING" id="455.Ljam_1284"/>
<dbReference type="Proteomes" id="UP000054715">
    <property type="component" value="Unassembled WGS sequence"/>
</dbReference>
<name>A0A0W0UGU6_9GAMM</name>
<dbReference type="PANTHER" id="PTHR35849">
    <property type="entry name" value="BLR2341 PROTEIN"/>
    <property type="match status" value="1"/>
</dbReference>
<evidence type="ECO:0000313" key="2">
    <source>
        <dbReference type="EMBL" id="KTD07089.1"/>
    </source>
</evidence>
<dbReference type="SUPFAM" id="SSF52091">
    <property type="entry name" value="SpoIIaa-like"/>
    <property type="match status" value="1"/>
</dbReference>
<proteinExistence type="predicted"/>
<dbReference type="AlphaFoldDB" id="A0A0W0UGU6"/>
<reference evidence="2 3" key="1">
    <citation type="submission" date="2015-11" db="EMBL/GenBank/DDBJ databases">
        <title>Genomic analysis of 38 Legionella species identifies large and diverse effector repertoires.</title>
        <authorList>
            <person name="Burstein D."/>
            <person name="Amaro F."/>
            <person name="Zusman T."/>
            <person name="Lifshitz Z."/>
            <person name="Cohen O."/>
            <person name="Gilbert J.A."/>
            <person name="Pupko T."/>
            <person name="Shuman H.A."/>
            <person name="Segal G."/>
        </authorList>
    </citation>
    <scope>NUCLEOTIDE SEQUENCE [LARGE SCALE GENOMIC DNA]</scope>
    <source>
        <strain evidence="2 3">JA-26-G1-E2</strain>
    </source>
</reference>
<dbReference type="PANTHER" id="PTHR35849:SF2">
    <property type="entry name" value="BLR2341 PROTEIN"/>
    <property type="match status" value="1"/>
</dbReference>
<comment type="caution">
    <text evidence="2">The sequence shown here is derived from an EMBL/GenBank/DDBJ whole genome shotgun (WGS) entry which is preliminary data.</text>
</comment>
<feature type="domain" description="STAS" evidence="1">
    <location>
        <begin position="1"/>
        <end position="98"/>
    </location>
</feature>
<dbReference type="InterPro" id="IPR036513">
    <property type="entry name" value="STAS_dom_sf"/>
</dbReference>
<dbReference type="OrthoDB" id="5297990at2"/>
<dbReference type="Pfam" id="PF13466">
    <property type="entry name" value="STAS_2"/>
    <property type="match status" value="1"/>
</dbReference>
<dbReference type="InterPro" id="IPR002645">
    <property type="entry name" value="STAS_dom"/>
</dbReference>